<dbReference type="EMBL" id="LAZR01021794">
    <property type="protein sequence ID" value="KKL84105.1"/>
    <property type="molecule type" value="Genomic_DNA"/>
</dbReference>
<accession>A0A0F9HR04</accession>
<evidence type="ECO:0000259" key="1">
    <source>
        <dbReference type="Pfam" id="PF19810"/>
    </source>
</evidence>
<comment type="caution">
    <text evidence="2">The sequence shown here is derived from an EMBL/GenBank/DDBJ whole genome shotgun (WGS) entry which is preliminary data.</text>
</comment>
<feature type="domain" description="HFX-2341-like N-terminal" evidence="1">
    <location>
        <begin position="7"/>
        <end position="120"/>
    </location>
</feature>
<name>A0A0F9HR04_9ZZZZ</name>
<dbReference type="AlphaFoldDB" id="A0A0F9HR04"/>
<evidence type="ECO:0000313" key="2">
    <source>
        <dbReference type="EMBL" id="KKL84105.1"/>
    </source>
</evidence>
<proteinExistence type="predicted"/>
<organism evidence="2">
    <name type="scientific">marine sediment metagenome</name>
    <dbReference type="NCBI Taxonomy" id="412755"/>
    <lineage>
        <taxon>unclassified sequences</taxon>
        <taxon>metagenomes</taxon>
        <taxon>ecological metagenomes</taxon>
    </lineage>
</organism>
<sequence>MSDRYNQVVLVGHLFEKLIYSIDKEPIHKVTFITEKEPLSGTPEAKKILSKLIDYYTGRKVSVQSVEFDFQVQTKPVAELTHLIYQQILQGFSNVEVNISGGLRYMVIWLYIACSITNTKIIHGDFIYEGSKEVGIYRNMELPTIPFQLITDKQFEFLELFFNTYKSHHDFFNPDLTFNDNQLFSVRKKYTSLETLKEKLEEKRGNSLSRGSINGFIQKLKRISALNIFPNPKDKKEKTIEISYIGIAYFLRKLFKEGEFQ</sequence>
<dbReference type="Pfam" id="PF19810">
    <property type="entry name" value="HFX_2341_N"/>
    <property type="match status" value="1"/>
</dbReference>
<reference evidence="2" key="1">
    <citation type="journal article" date="2015" name="Nature">
        <title>Complex archaea that bridge the gap between prokaryotes and eukaryotes.</title>
        <authorList>
            <person name="Spang A."/>
            <person name="Saw J.H."/>
            <person name="Jorgensen S.L."/>
            <person name="Zaremba-Niedzwiedzka K."/>
            <person name="Martijn J."/>
            <person name="Lind A.E."/>
            <person name="van Eijk R."/>
            <person name="Schleper C."/>
            <person name="Guy L."/>
            <person name="Ettema T.J."/>
        </authorList>
    </citation>
    <scope>NUCLEOTIDE SEQUENCE</scope>
</reference>
<gene>
    <name evidence="2" type="ORF">LCGC14_1968040</name>
</gene>
<protein>
    <recommendedName>
        <fullName evidence="1">HFX-2341-like N-terminal domain-containing protein</fullName>
    </recommendedName>
</protein>
<dbReference type="InterPro" id="IPR046260">
    <property type="entry name" value="HFX_2341-like_N"/>
</dbReference>
<dbReference type="Gene3D" id="3.40.50.11700">
    <property type="match status" value="1"/>
</dbReference>